<evidence type="ECO:0000313" key="7">
    <source>
        <dbReference type="EMBL" id="KAB8078794.1"/>
    </source>
</evidence>
<dbReference type="CDD" id="cd00067">
    <property type="entry name" value="GAL4"/>
    <property type="match status" value="1"/>
</dbReference>
<evidence type="ECO:0000256" key="5">
    <source>
        <dbReference type="ARBA" id="ARBA00023242"/>
    </source>
</evidence>
<evidence type="ECO:0000256" key="3">
    <source>
        <dbReference type="ARBA" id="ARBA00023125"/>
    </source>
</evidence>
<accession>A0A5N5XGY1</accession>
<dbReference type="Pfam" id="PF00172">
    <property type="entry name" value="Zn_clus"/>
    <property type="match status" value="1"/>
</dbReference>
<dbReference type="SUPFAM" id="SSF57701">
    <property type="entry name" value="Zn2/Cys6 DNA-binding domain"/>
    <property type="match status" value="1"/>
</dbReference>
<feature type="domain" description="Zn(2)-C6 fungal-type" evidence="6">
    <location>
        <begin position="31"/>
        <end position="61"/>
    </location>
</feature>
<dbReference type="GO" id="GO:0003677">
    <property type="term" value="F:DNA binding"/>
    <property type="evidence" value="ECO:0007669"/>
    <property type="project" value="UniProtKB-KW"/>
</dbReference>
<dbReference type="GO" id="GO:0000981">
    <property type="term" value="F:DNA-binding transcription factor activity, RNA polymerase II-specific"/>
    <property type="evidence" value="ECO:0007669"/>
    <property type="project" value="InterPro"/>
</dbReference>
<gene>
    <name evidence="7" type="ORF">BDV29DRAFT_152433</name>
</gene>
<keyword evidence="1" id="KW-0862">Zinc</keyword>
<dbReference type="PROSITE" id="PS50048">
    <property type="entry name" value="ZN2_CY6_FUNGAL_2"/>
    <property type="match status" value="1"/>
</dbReference>
<proteinExistence type="predicted"/>
<dbReference type="InterPro" id="IPR036864">
    <property type="entry name" value="Zn2-C6_fun-type_DNA-bd_sf"/>
</dbReference>
<dbReference type="SMART" id="SM00066">
    <property type="entry name" value="GAL4"/>
    <property type="match status" value="1"/>
</dbReference>
<evidence type="ECO:0000259" key="6">
    <source>
        <dbReference type="PROSITE" id="PS50048"/>
    </source>
</evidence>
<keyword evidence="3" id="KW-0238">DNA-binding</keyword>
<dbReference type="InterPro" id="IPR050675">
    <property type="entry name" value="OAF3"/>
</dbReference>
<dbReference type="Proteomes" id="UP000326565">
    <property type="component" value="Unassembled WGS sequence"/>
</dbReference>
<dbReference type="PANTHER" id="PTHR31069:SF31">
    <property type="entry name" value="MONODICTYPHENONE CLUSTER TRANSCRIPTION FACTOR-RELATED"/>
    <property type="match status" value="1"/>
</dbReference>
<dbReference type="InterPro" id="IPR001138">
    <property type="entry name" value="Zn2Cys6_DnaBD"/>
</dbReference>
<dbReference type="PANTHER" id="PTHR31069">
    <property type="entry name" value="OLEATE-ACTIVATED TRANSCRIPTION FACTOR 1-RELATED"/>
    <property type="match status" value="1"/>
</dbReference>
<dbReference type="AlphaFoldDB" id="A0A5N5XGY1"/>
<keyword evidence="4" id="KW-0804">Transcription</keyword>
<name>A0A5N5XGY1_9EURO</name>
<dbReference type="OrthoDB" id="2740448at2759"/>
<dbReference type="GO" id="GO:0008270">
    <property type="term" value="F:zinc ion binding"/>
    <property type="evidence" value="ECO:0007669"/>
    <property type="project" value="InterPro"/>
</dbReference>
<reference evidence="7 8" key="1">
    <citation type="submission" date="2019-04" db="EMBL/GenBank/DDBJ databases">
        <title>Friends and foes A comparative genomics study of 23 Aspergillus species from section Flavi.</title>
        <authorList>
            <consortium name="DOE Joint Genome Institute"/>
            <person name="Kjaerbolling I."/>
            <person name="Vesth T."/>
            <person name="Frisvad J.C."/>
            <person name="Nybo J.L."/>
            <person name="Theobald S."/>
            <person name="Kildgaard S."/>
            <person name="Isbrandt T."/>
            <person name="Kuo A."/>
            <person name="Sato A."/>
            <person name="Lyhne E.K."/>
            <person name="Kogle M.E."/>
            <person name="Wiebenga A."/>
            <person name="Kun R.S."/>
            <person name="Lubbers R.J."/>
            <person name="Makela M.R."/>
            <person name="Barry K."/>
            <person name="Chovatia M."/>
            <person name="Clum A."/>
            <person name="Daum C."/>
            <person name="Haridas S."/>
            <person name="He G."/>
            <person name="LaButti K."/>
            <person name="Lipzen A."/>
            <person name="Mondo S."/>
            <person name="Riley R."/>
            <person name="Salamov A."/>
            <person name="Simmons B.A."/>
            <person name="Magnuson J.K."/>
            <person name="Henrissat B."/>
            <person name="Mortensen U.H."/>
            <person name="Larsen T.O."/>
            <person name="Devries R.P."/>
            <person name="Grigoriev I.V."/>
            <person name="Machida M."/>
            <person name="Baker S.E."/>
            <person name="Andersen M.R."/>
        </authorList>
    </citation>
    <scope>NUCLEOTIDE SEQUENCE [LARGE SCALE GENOMIC DNA]</scope>
    <source>
        <strain evidence="7 8">CBS 151.66</strain>
    </source>
</reference>
<dbReference type="PROSITE" id="PS00463">
    <property type="entry name" value="ZN2_CY6_FUNGAL_1"/>
    <property type="match status" value="1"/>
</dbReference>
<protein>
    <recommendedName>
        <fullName evidence="6">Zn(2)-C6 fungal-type domain-containing protein</fullName>
    </recommendedName>
</protein>
<dbReference type="PRINTS" id="PR00755">
    <property type="entry name" value="AFLATOXINBRP"/>
</dbReference>
<keyword evidence="5" id="KW-0539">Nucleus</keyword>
<keyword evidence="8" id="KW-1185">Reference proteome</keyword>
<evidence type="ECO:0000256" key="1">
    <source>
        <dbReference type="ARBA" id="ARBA00022833"/>
    </source>
</evidence>
<keyword evidence="2" id="KW-0805">Transcription regulation</keyword>
<evidence type="ECO:0000256" key="2">
    <source>
        <dbReference type="ARBA" id="ARBA00023015"/>
    </source>
</evidence>
<organism evidence="7 8">
    <name type="scientific">Aspergillus leporis</name>
    <dbReference type="NCBI Taxonomy" id="41062"/>
    <lineage>
        <taxon>Eukaryota</taxon>
        <taxon>Fungi</taxon>
        <taxon>Dikarya</taxon>
        <taxon>Ascomycota</taxon>
        <taxon>Pezizomycotina</taxon>
        <taxon>Eurotiomycetes</taxon>
        <taxon>Eurotiomycetidae</taxon>
        <taxon>Eurotiales</taxon>
        <taxon>Aspergillaceae</taxon>
        <taxon>Aspergillus</taxon>
        <taxon>Aspergillus subgen. Circumdati</taxon>
    </lineage>
</organism>
<sequence length="462" mass="50248">MLYVDHSNHVILTVVDSVRTISKRPPKLRAACNECHAAKVRCSGEKTGCQRCANLGLDCVFSISRIGKVPGKRSKANRAAATAAAAAAVPAPTSSSTATSLTSPSLLEPANETIPSFQPFPHGLKEEGGPVLTPAARHVPSNFAPDPIITPIMMQEYSGNMPFYSGDACAPDALPLPGTVSASSNNIPHTLGPNLDLGIPEPSNLCWTSDLEPLSSNGLPTPGLEISASRGPLGLDRRLSHDWEMENNVANSSCDPGATSRSCTTSIRQPATPPEYLADESIYGLQNVSPEATCTVYLQLLHSIEQTLLVGRLRTREGHALDAVLAANQQYLSILLQLTESLSFDQMYDGNLLFTVALSKIITLFSFGYRDFTFRSEAHQSMGCADRLIRFGVFEIDFVEQKAICRGIFLRELKRARICLSRLMDALCREKFPYASGRHERLCEEMKQHLDQLMTALEGSEI</sequence>
<evidence type="ECO:0000256" key="4">
    <source>
        <dbReference type="ARBA" id="ARBA00023163"/>
    </source>
</evidence>
<dbReference type="Gene3D" id="4.10.240.10">
    <property type="entry name" value="Zn(2)-C6 fungal-type DNA-binding domain"/>
    <property type="match status" value="1"/>
</dbReference>
<evidence type="ECO:0000313" key="8">
    <source>
        <dbReference type="Proteomes" id="UP000326565"/>
    </source>
</evidence>
<dbReference type="EMBL" id="ML732155">
    <property type="protein sequence ID" value="KAB8078794.1"/>
    <property type="molecule type" value="Genomic_DNA"/>
</dbReference>
<dbReference type="GO" id="GO:0009893">
    <property type="term" value="P:positive regulation of metabolic process"/>
    <property type="evidence" value="ECO:0007669"/>
    <property type="project" value="UniProtKB-ARBA"/>
</dbReference>